<keyword evidence="1" id="KW-0328">Glycosyltransferase</keyword>
<dbReference type="Gene3D" id="3.90.550.10">
    <property type="entry name" value="Spore Coat Polysaccharide Biosynthesis Protein SpsA, Chain A"/>
    <property type="match status" value="1"/>
</dbReference>
<dbReference type="Pfam" id="PF01501">
    <property type="entry name" value="Glyco_transf_8"/>
    <property type="match status" value="1"/>
</dbReference>
<keyword evidence="2" id="KW-0808">Transferase</keyword>
<dbReference type="GO" id="GO:0016757">
    <property type="term" value="F:glycosyltransferase activity"/>
    <property type="evidence" value="ECO:0007669"/>
    <property type="project" value="UniProtKB-KW"/>
</dbReference>
<dbReference type="PANTHER" id="PTHR13778:SF47">
    <property type="entry name" value="LIPOPOLYSACCHARIDE 1,3-GALACTOSYLTRANSFERASE"/>
    <property type="match status" value="1"/>
</dbReference>
<evidence type="ECO:0000256" key="1">
    <source>
        <dbReference type="ARBA" id="ARBA00022676"/>
    </source>
</evidence>
<accession>A0A6J7HWX7</accession>
<dbReference type="CDD" id="cd04194">
    <property type="entry name" value="GT8_A4GalT_like"/>
    <property type="match status" value="1"/>
</dbReference>
<dbReference type="AlphaFoldDB" id="A0A6J7HWX7"/>
<dbReference type="EMBL" id="CAFBMZ010000019">
    <property type="protein sequence ID" value="CAB4921259.1"/>
    <property type="molecule type" value="Genomic_DNA"/>
</dbReference>
<dbReference type="PANTHER" id="PTHR13778">
    <property type="entry name" value="GLYCOSYLTRANSFERASE 8 DOMAIN-CONTAINING PROTEIN"/>
    <property type="match status" value="1"/>
</dbReference>
<dbReference type="GO" id="GO:0046872">
    <property type="term" value="F:metal ion binding"/>
    <property type="evidence" value="ECO:0007669"/>
    <property type="project" value="UniProtKB-KW"/>
</dbReference>
<evidence type="ECO:0000313" key="4">
    <source>
        <dbReference type="EMBL" id="CAB4921259.1"/>
    </source>
</evidence>
<evidence type="ECO:0000256" key="3">
    <source>
        <dbReference type="ARBA" id="ARBA00022723"/>
    </source>
</evidence>
<organism evidence="4">
    <name type="scientific">freshwater metagenome</name>
    <dbReference type="NCBI Taxonomy" id="449393"/>
    <lineage>
        <taxon>unclassified sequences</taxon>
        <taxon>metagenomes</taxon>
        <taxon>ecological metagenomes</taxon>
    </lineage>
</organism>
<dbReference type="SUPFAM" id="SSF52540">
    <property type="entry name" value="P-loop containing nucleoside triphosphate hydrolases"/>
    <property type="match status" value="1"/>
</dbReference>
<dbReference type="InterPro" id="IPR029044">
    <property type="entry name" value="Nucleotide-diphossugar_trans"/>
</dbReference>
<reference evidence="4" key="1">
    <citation type="submission" date="2020-05" db="EMBL/GenBank/DDBJ databases">
        <authorList>
            <person name="Chiriac C."/>
            <person name="Salcher M."/>
            <person name="Ghai R."/>
            <person name="Kavagutti S V."/>
        </authorList>
    </citation>
    <scope>NUCLEOTIDE SEQUENCE</scope>
</reference>
<dbReference type="Gene3D" id="3.40.50.300">
    <property type="entry name" value="P-loop containing nucleotide triphosphate hydrolases"/>
    <property type="match status" value="1"/>
</dbReference>
<name>A0A6J7HWX7_9ZZZZ</name>
<dbReference type="InterPro" id="IPR027417">
    <property type="entry name" value="P-loop_NTPase"/>
</dbReference>
<proteinExistence type="predicted"/>
<dbReference type="SUPFAM" id="SSF53448">
    <property type="entry name" value="Nucleotide-diphospho-sugar transferases"/>
    <property type="match status" value="1"/>
</dbReference>
<sequence length="680" mass="79640">MHIVFAVDNNYAPYIAPQIYRINQTGTKIDGIKVIISEDVTESILESILLAGDSYAIDIEIIKTSVLDALYEQDIIKDRTHVSYFTYVKLFLPDLLPQLDQILYLDVDILIRNSLNDLLEWELNNPIGAISELSANGRFLFGSHNISYFNAGVMKMSLAKCREINLTSKALKLIQEAKNYNFQDQDIFNLVFRKNFDHLPIVFNVFHDYTYPGLGMDVFRDPIIVHFNGPNKPWNRDLKSKYATEWRKTFQISGLSAYKAEVSLLEAQKDLTPVEAKKFQGKDTSQQRNQNSWIISRYVTDKVQKFFALVSRVKIARIRIVAVKKFQEFEFRCAELLSQWIYNARKSRIGTWIRLQLPYSLKKNLNDFIYNVYKNFRGVKEIIDIGLFTRPELPITSSLEIESLSEPLQDLNQAVKGDFIFVISQHRSGTNALFDLIELSSNRFIKADEIFIGYTHERISHNIMKSFPWFRDLLDFDERIGKEFKKFFRKMDEHAIDILQMIRQDEKFSNQLFVVKIFPTHLSSERFEEVMQKFASHAIILRRTMLYSYISNYKAVASGHWWGKDSSKTRIQLNEEVLRKYVIDSDSWFDTANQVTKELRIPVLHITYDGLYESREDEVLLGKFLENIVDKIYNLETLSIPSRIQDRREEAFLNDLLLQFAELPTDLKRDLLRYPGRSYN</sequence>
<dbReference type="InterPro" id="IPR002495">
    <property type="entry name" value="Glyco_trans_8"/>
</dbReference>
<keyword evidence="3" id="KW-0479">Metal-binding</keyword>
<protein>
    <submittedName>
        <fullName evidence="4">Unannotated protein</fullName>
    </submittedName>
</protein>
<evidence type="ECO:0000256" key="2">
    <source>
        <dbReference type="ARBA" id="ARBA00022679"/>
    </source>
</evidence>
<gene>
    <name evidence="4" type="ORF">UFOPK3684_00410</name>
</gene>
<dbReference type="InterPro" id="IPR050748">
    <property type="entry name" value="Glycosyltrans_8_dom-fam"/>
</dbReference>